<protein>
    <recommendedName>
        <fullName evidence="4">DNRLRE domain-containing protein</fullName>
    </recommendedName>
</protein>
<name>A0A9D1V820_9FIRM</name>
<evidence type="ECO:0000256" key="1">
    <source>
        <dbReference type="SAM" id="SignalP"/>
    </source>
</evidence>
<gene>
    <name evidence="2" type="ORF">H9741_05130</name>
</gene>
<dbReference type="Proteomes" id="UP000824204">
    <property type="component" value="Unassembled WGS sequence"/>
</dbReference>
<organism evidence="2 3">
    <name type="scientific">Candidatus Borkfalkia faecipullorum</name>
    <dbReference type="NCBI Taxonomy" id="2838510"/>
    <lineage>
        <taxon>Bacteria</taxon>
        <taxon>Bacillati</taxon>
        <taxon>Bacillota</taxon>
        <taxon>Clostridia</taxon>
        <taxon>Christensenellales</taxon>
        <taxon>Christensenellaceae</taxon>
        <taxon>Candidatus Borkfalkia</taxon>
    </lineage>
</organism>
<proteinExistence type="predicted"/>
<feature type="signal peptide" evidence="1">
    <location>
        <begin position="1"/>
        <end position="20"/>
    </location>
</feature>
<reference evidence="2" key="2">
    <citation type="submission" date="2021-04" db="EMBL/GenBank/DDBJ databases">
        <authorList>
            <person name="Gilroy R."/>
        </authorList>
    </citation>
    <scope>NUCLEOTIDE SEQUENCE</scope>
    <source>
        <strain evidence="2">811</strain>
    </source>
</reference>
<evidence type="ECO:0000313" key="3">
    <source>
        <dbReference type="Proteomes" id="UP000824204"/>
    </source>
</evidence>
<accession>A0A9D1V820</accession>
<keyword evidence="1" id="KW-0732">Signal</keyword>
<feature type="chain" id="PRO_5039534921" description="DNRLRE domain-containing protein" evidence="1">
    <location>
        <begin position="21"/>
        <end position="226"/>
    </location>
</feature>
<dbReference type="AlphaFoldDB" id="A0A9D1V820"/>
<sequence length="226" mass="24879">MKKAFLAGCALLCLAALVPAAGCSKKVDLTDYVSEYRSDIYMGTEGDYSVFASVSFREYPYVADGNAGETQQLFEVTLSVPDNTKTYSIGFSYGNVSKQAELSFDSVMMVHTWSESLPAPTEKEIDLTITCEEEESEPVTVRAASVKTENVLSLGKLLETVSAQESERFSALTSEHTFLGELYVRLLSEADDCFYYIGLTDRNGKTFSMLCDAENGEVIATKEQQQ</sequence>
<comment type="caution">
    <text evidence="2">The sequence shown here is derived from an EMBL/GenBank/DDBJ whole genome shotgun (WGS) entry which is preliminary data.</text>
</comment>
<evidence type="ECO:0008006" key="4">
    <source>
        <dbReference type="Google" id="ProtNLM"/>
    </source>
</evidence>
<evidence type="ECO:0000313" key="2">
    <source>
        <dbReference type="EMBL" id="HIX07830.1"/>
    </source>
</evidence>
<dbReference type="EMBL" id="DXFX01000068">
    <property type="protein sequence ID" value="HIX07830.1"/>
    <property type="molecule type" value="Genomic_DNA"/>
</dbReference>
<reference evidence="2" key="1">
    <citation type="journal article" date="2021" name="PeerJ">
        <title>Extensive microbial diversity within the chicken gut microbiome revealed by metagenomics and culture.</title>
        <authorList>
            <person name="Gilroy R."/>
            <person name="Ravi A."/>
            <person name="Getino M."/>
            <person name="Pursley I."/>
            <person name="Horton D.L."/>
            <person name="Alikhan N.F."/>
            <person name="Baker D."/>
            <person name="Gharbi K."/>
            <person name="Hall N."/>
            <person name="Watson M."/>
            <person name="Adriaenssens E.M."/>
            <person name="Foster-Nyarko E."/>
            <person name="Jarju S."/>
            <person name="Secka A."/>
            <person name="Antonio M."/>
            <person name="Oren A."/>
            <person name="Chaudhuri R.R."/>
            <person name="La Ragione R."/>
            <person name="Hildebrand F."/>
            <person name="Pallen M.J."/>
        </authorList>
    </citation>
    <scope>NUCLEOTIDE SEQUENCE</scope>
    <source>
        <strain evidence="2">811</strain>
    </source>
</reference>